<dbReference type="PROSITE" id="PS50240">
    <property type="entry name" value="TRYPSIN_DOM"/>
    <property type="match status" value="1"/>
</dbReference>
<dbReference type="InterPro" id="IPR018114">
    <property type="entry name" value="TRYPSIN_HIS"/>
</dbReference>
<dbReference type="SUPFAM" id="SSF50494">
    <property type="entry name" value="Trypsin-like serine proteases"/>
    <property type="match status" value="1"/>
</dbReference>
<proteinExistence type="predicted"/>
<dbReference type="GO" id="GO:0004252">
    <property type="term" value="F:serine-type endopeptidase activity"/>
    <property type="evidence" value="ECO:0007669"/>
    <property type="project" value="InterPro"/>
</dbReference>
<dbReference type="PROSITE" id="PS00134">
    <property type="entry name" value="TRYPSIN_HIS"/>
    <property type="match status" value="1"/>
</dbReference>
<feature type="signal peptide" evidence="3">
    <location>
        <begin position="1"/>
        <end position="31"/>
    </location>
</feature>
<dbReference type="PANTHER" id="PTHR24252">
    <property type="entry name" value="ACROSIN-RELATED"/>
    <property type="match status" value="1"/>
</dbReference>
<dbReference type="Gene3D" id="2.40.10.10">
    <property type="entry name" value="Trypsin-like serine proteases"/>
    <property type="match status" value="2"/>
</dbReference>
<protein>
    <submittedName>
        <fullName evidence="5">Hyaluronan-binding protein 2</fullName>
    </submittedName>
</protein>
<dbReference type="Pfam" id="PF00089">
    <property type="entry name" value="Trypsin"/>
    <property type="match status" value="2"/>
</dbReference>
<dbReference type="InterPro" id="IPR033116">
    <property type="entry name" value="TRYPSIN_SER"/>
</dbReference>
<dbReference type="InterPro" id="IPR001254">
    <property type="entry name" value="Trypsin_dom"/>
</dbReference>
<feature type="domain" description="Peptidase S1" evidence="4">
    <location>
        <begin position="75"/>
        <end position="275"/>
    </location>
</feature>
<keyword evidence="2" id="KW-0645">Protease</keyword>
<evidence type="ECO:0000313" key="6">
    <source>
        <dbReference type="Proteomes" id="UP001162480"/>
    </source>
</evidence>
<keyword evidence="3" id="KW-0732">Signal</keyword>
<dbReference type="AlphaFoldDB" id="A0AA36AQM5"/>
<evidence type="ECO:0000313" key="5">
    <source>
        <dbReference type="EMBL" id="CAI9720354.1"/>
    </source>
</evidence>
<sequence length="277" mass="30973">MFNFGSNFSSYPVPLVVWLTVITSLQEITQATEDLQFLKNDSTQEIQSVNTEVETIVSNTSEIHGRKHHHRHKRVVGGERITPGDFPWLVSLYFAGNHPFQVKSGFKHLCGGILIHPQWVLSAAHCFNAIAFNHLNDTNYWTVVAGEYDLRKNESYEQIRAVEKIIRHENSTTGKGSAIPYQANIDIISDDACKAKLSVLPNKGTRLFTFYDAAFCAMGNSTDACNGDSGGPLQCCRNGEWIVVGIVSFGLRCGIFPGGYANVNYFYDWIQDKINNQ</sequence>
<name>A0AA36AQM5_OCTVU</name>
<dbReference type="CDD" id="cd00190">
    <property type="entry name" value="Tryp_SPc"/>
    <property type="match status" value="1"/>
</dbReference>
<evidence type="ECO:0000256" key="3">
    <source>
        <dbReference type="SAM" id="SignalP"/>
    </source>
</evidence>
<dbReference type="SMART" id="SM00020">
    <property type="entry name" value="Tryp_SPc"/>
    <property type="match status" value="1"/>
</dbReference>
<dbReference type="PRINTS" id="PR00722">
    <property type="entry name" value="CHYMOTRYPSIN"/>
</dbReference>
<evidence type="ECO:0000256" key="2">
    <source>
        <dbReference type="RuleBase" id="RU363034"/>
    </source>
</evidence>
<evidence type="ECO:0000256" key="1">
    <source>
        <dbReference type="ARBA" id="ARBA00023157"/>
    </source>
</evidence>
<organism evidence="5 6">
    <name type="scientific">Octopus vulgaris</name>
    <name type="common">Common octopus</name>
    <dbReference type="NCBI Taxonomy" id="6645"/>
    <lineage>
        <taxon>Eukaryota</taxon>
        <taxon>Metazoa</taxon>
        <taxon>Spiralia</taxon>
        <taxon>Lophotrochozoa</taxon>
        <taxon>Mollusca</taxon>
        <taxon>Cephalopoda</taxon>
        <taxon>Coleoidea</taxon>
        <taxon>Octopodiformes</taxon>
        <taxon>Octopoda</taxon>
        <taxon>Incirrata</taxon>
        <taxon>Octopodidae</taxon>
        <taxon>Octopus</taxon>
    </lineage>
</organism>
<dbReference type="EMBL" id="OX597816">
    <property type="protein sequence ID" value="CAI9720354.1"/>
    <property type="molecule type" value="Genomic_DNA"/>
</dbReference>
<keyword evidence="2" id="KW-0378">Hydrolase</keyword>
<dbReference type="InterPro" id="IPR001314">
    <property type="entry name" value="Peptidase_S1A"/>
</dbReference>
<dbReference type="InterPro" id="IPR009003">
    <property type="entry name" value="Peptidase_S1_PA"/>
</dbReference>
<dbReference type="PANTHER" id="PTHR24252:SF18">
    <property type="entry name" value="OVOCHYMASE 1"/>
    <property type="match status" value="1"/>
</dbReference>
<keyword evidence="1" id="KW-1015">Disulfide bond</keyword>
<accession>A0AA36AQM5</accession>
<evidence type="ECO:0000259" key="4">
    <source>
        <dbReference type="PROSITE" id="PS50240"/>
    </source>
</evidence>
<feature type="chain" id="PRO_5041332873" evidence="3">
    <location>
        <begin position="32"/>
        <end position="277"/>
    </location>
</feature>
<keyword evidence="6" id="KW-1185">Reference proteome</keyword>
<dbReference type="PROSITE" id="PS00135">
    <property type="entry name" value="TRYPSIN_SER"/>
    <property type="match status" value="1"/>
</dbReference>
<dbReference type="Proteomes" id="UP001162480">
    <property type="component" value="Chromosome 3"/>
</dbReference>
<dbReference type="InterPro" id="IPR043504">
    <property type="entry name" value="Peptidase_S1_PA_chymotrypsin"/>
</dbReference>
<reference evidence="5" key="1">
    <citation type="submission" date="2023-08" db="EMBL/GenBank/DDBJ databases">
        <authorList>
            <person name="Alioto T."/>
            <person name="Alioto T."/>
            <person name="Gomez Garrido J."/>
        </authorList>
    </citation>
    <scope>NUCLEOTIDE SEQUENCE</scope>
</reference>
<dbReference type="GO" id="GO:0006508">
    <property type="term" value="P:proteolysis"/>
    <property type="evidence" value="ECO:0007669"/>
    <property type="project" value="UniProtKB-KW"/>
</dbReference>
<gene>
    <name evidence="5" type="ORF">OCTVUL_1B014588</name>
</gene>
<keyword evidence="2" id="KW-0720">Serine protease</keyword>